<reference evidence="2" key="1">
    <citation type="journal article" date="2019" name="Int. J. Syst. Evol. Microbiol.">
        <title>The Global Catalogue of Microorganisms (GCM) 10K type strain sequencing project: providing services to taxonomists for standard genome sequencing and annotation.</title>
        <authorList>
            <consortium name="The Broad Institute Genomics Platform"/>
            <consortium name="The Broad Institute Genome Sequencing Center for Infectious Disease"/>
            <person name="Wu L."/>
            <person name="Ma J."/>
        </authorList>
    </citation>
    <scope>NUCLEOTIDE SEQUENCE [LARGE SCALE GENOMIC DNA]</scope>
    <source>
        <strain evidence="2">JCM 17809</strain>
    </source>
</reference>
<keyword evidence="2" id="KW-1185">Reference proteome</keyword>
<proteinExistence type="predicted"/>
<dbReference type="InterPro" id="IPR050275">
    <property type="entry name" value="PGM_Phosphatase"/>
</dbReference>
<protein>
    <submittedName>
        <fullName evidence="1">Histidine phosphatase family protein</fullName>
    </submittedName>
</protein>
<organism evidence="1 2">
    <name type="scientific">Fodinibacter luteus</name>
    <dbReference type="NCBI Taxonomy" id="552064"/>
    <lineage>
        <taxon>Bacteria</taxon>
        <taxon>Bacillati</taxon>
        <taxon>Actinomycetota</taxon>
        <taxon>Actinomycetes</taxon>
        <taxon>Micrococcales</taxon>
        <taxon>Intrasporangiaceae</taxon>
        <taxon>Fodinibacter (ex Wang et al. 2009)</taxon>
    </lineage>
</organism>
<dbReference type="Gene3D" id="3.40.50.1240">
    <property type="entry name" value="Phosphoglycerate mutase-like"/>
    <property type="match status" value="1"/>
</dbReference>
<gene>
    <name evidence="1" type="ORF">GCM10023168_18320</name>
</gene>
<evidence type="ECO:0000313" key="1">
    <source>
        <dbReference type="EMBL" id="GAA4405048.1"/>
    </source>
</evidence>
<dbReference type="PANTHER" id="PTHR48100:SF2">
    <property type="entry name" value="CONSERVED PROTEIN"/>
    <property type="match status" value="1"/>
</dbReference>
<dbReference type="Proteomes" id="UP001500945">
    <property type="component" value="Unassembled WGS sequence"/>
</dbReference>
<dbReference type="SMART" id="SM00855">
    <property type="entry name" value="PGAM"/>
    <property type="match status" value="1"/>
</dbReference>
<name>A0ABP8KE25_9MICO</name>
<dbReference type="EMBL" id="BAABGM010000012">
    <property type="protein sequence ID" value="GAA4405048.1"/>
    <property type="molecule type" value="Genomic_DNA"/>
</dbReference>
<dbReference type="InterPro" id="IPR022492">
    <property type="entry name" value="Phosphomutase_MSMEG4193_put"/>
</dbReference>
<dbReference type="RefSeq" id="WP_345204901.1">
    <property type="nucleotide sequence ID" value="NZ_BAABGM010000012.1"/>
</dbReference>
<dbReference type="Pfam" id="PF00300">
    <property type="entry name" value="His_Phos_1"/>
    <property type="match status" value="1"/>
</dbReference>
<dbReference type="NCBIfam" id="TIGR03848">
    <property type="entry name" value="MSMEG_4193"/>
    <property type="match status" value="1"/>
</dbReference>
<sequence length="233" mass="24141">MAIVLLLRHGHSTANADGILAGWTEGVGLTDTGRAQAARVAQRLAPLTIARAVSSPLQRCAETASIALEGHDVLVDERLGECHYGAWTGRPLADAARDDLWRVVQDDPATATFPAHEHFRTESLGEMAARVVGAVRALDAEVEAEHGRDAVWVAVSHGDPIKSVVAEAVGAGLAGLQRVRVDPGSITAVQLTRTRMVLLASNTVDGDLAPLVAVPRHAPAGDSEVGGGSGGQG</sequence>
<dbReference type="InterPro" id="IPR013078">
    <property type="entry name" value="His_Pase_superF_clade-1"/>
</dbReference>
<dbReference type="PANTHER" id="PTHR48100">
    <property type="entry name" value="BROAD-SPECIFICITY PHOSPHATASE YOR283W-RELATED"/>
    <property type="match status" value="1"/>
</dbReference>
<dbReference type="CDD" id="cd07067">
    <property type="entry name" value="HP_PGM_like"/>
    <property type="match status" value="1"/>
</dbReference>
<comment type="caution">
    <text evidence="1">The sequence shown here is derived from an EMBL/GenBank/DDBJ whole genome shotgun (WGS) entry which is preliminary data.</text>
</comment>
<evidence type="ECO:0000313" key="2">
    <source>
        <dbReference type="Proteomes" id="UP001500945"/>
    </source>
</evidence>
<dbReference type="SUPFAM" id="SSF53254">
    <property type="entry name" value="Phosphoglycerate mutase-like"/>
    <property type="match status" value="1"/>
</dbReference>
<accession>A0ABP8KE25</accession>
<dbReference type="InterPro" id="IPR029033">
    <property type="entry name" value="His_PPase_superfam"/>
</dbReference>